<keyword evidence="1" id="KW-0802">TPR repeat</keyword>
<evidence type="ECO:0008006" key="4">
    <source>
        <dbReference type="Google" id="ProtNLM"/>
    </source>
</evidence>
<evidence type="ECO:0000313" key="3">
    <source>
        <dbReference type="Proteomes" id="UP000316612"/>
    </source>
</evidence>
<proteinExistence type="predicted"/>
<dbReference type="AlphaFoldDB" id="A0A4Y4DTN7"/>
<dbReference type="InterPro" id="IPR019734">
    <property type="entry name" value="TPR_rpt"/>
</dbReference>
<accession>A0A4Y4DTN7</accession>
<dbReference type="SUPFAM" id="SSF48452">
    <property type="entry name" value="TPR-like"/>
    <property type="match status" value="1"/>
</dbReference>
<dbReference type="RefSeq" id="WP_141365052.1">
    <property type="nucleotide sequence ID" value="NZ_BAAAJL010000006.1"/>
</dbReference>
<dbReference type="Pfam" id="PF13181">
    <property type="entry name" value="TPR_8"/>
    <property type="match status" value="1"/>
</dbReference>
<dbReference type="OrthoDB" id="5145508at2"/>
<evidence type="ECO:0000256" key="1">
    <source>
        <dbReference type="PROSITE-ProRule" id="PRU00339"/>
    </source>
</evidence>
<organism evidence="2 3">
    <name type="scientific">Glutamicibacter uratoxydans</name>
    <name type="common">Arthrobacter uratoxydans</name>
    <dbReference type="NCBI Taxonomy" id="43667"/>
    <lineage>
        <taxon>Bacteria</taxon>
        <taxon>Bacillati</taxon>
        <taxon>Actinomycetota</taxon>
        <taxon>Actinomycetes</taxon>
        <taxon>Micrococcales</taxon>
        <taxon>Micrococcaceae</taxon>
        <taxon>Glutamicibacter</taxon>
    </lineage>
</organism>
<sequence>MPIIHDVAAGPGWILSGKDLRPRITDVGLFREGMKDDPLALAIEALWLGDPARALRMLSREEQTLRVRALSADCLRDLGRADEALAEYNKLVKLAQGTRSEAFMVQHRGKVHLVLGNRNEAIEDFQRSVNLRTGGDESLLASALQALEFAQQSA</sequence>
<evidence type="ECO:0000313" key="2">
    <source>
        <dbReference type="EMBL" id="GED06718.1"/>
    </source>
</evidence>
<dbReference type="Proteomes" id="UP000316612">
    <property type="component" value="Unassembled WGS sequence"/>
</dbReference>
<keyword evidence="3" id="KW-1185">Reference proteome</keyword>
<dbReference type="PROSITE" id="PS50005">
    <property type="entry name" value="TPR"/>
    <property type="match status" value="1"/>
</dbReference>
<reference evidence="2 3" key="1">
    <citation type="submission" date="2019-06" db="EMBL/GenBank/DDBJ databases">
        <title>Whole genome shotgun sequence of Glutamicibacter uratoxydans NBRC 15515.</title>
        <authorList>
            <person name="Hosoyama A."/>
            <person name="Uohara A."/>
            <person name="Ohji S."/>
            <person name="Ichikawa N."/>
        </authorList>
    </citation>
    <scope>NUCLEOTIDE SEQUENCE [LARGE SCALE GENOMIC DNA]</scope>
    <source>
        <strain evidence="2 3">NBRC 15515</strain>
    </source>
</reference>
<dbReference type="EMBL" id="BJNY01000012">
    <property type="protein sequence ID" value="GED06718.1"/>
    <property type="molecule type" value="Genomic_DNA"/>
</dbReference>
<name>A0A4Y4DTN7_GLUUR</name>
<feature type="repeat" description="TPR" evidence="1">
    <location>
        <begin position="102"/>
        <end position="135"/>
    </location>
</feature>
<protein>
    <recommendedName>
        <fullName evidence="4">Tetratricopeptide repeat protein</fullName>
    </recommendedName>
</protein>
<gene>
    <name evidence="2" type="ORF">AUR04nite_22500</name>
</gene>
<comment type="caution">
    <text evidence="2">The sequence shown here is derived from an EMBL/GenBank/DDBJ whole genome shotgun (WGS) entry which is preliminary data.</text>
</comment>
<dbReference type="Gene3D" id="1.25.40.10">
    <property type="entry name" value="Tetratricopeptide repeat domain"/>
    <property type="match status" value="1"/>
</dbReference>
<dbReference type="InterPro" id="IPR011990">
    <property type="entry name" value="TPR-like_helical_dom_sf"/>
</dbReference>